<keyword evidence="12" id="KW-1185">Reference proteome</keyword>
<evidence type="ECO:0000256" key="6">
    <source>
        <dbReference type="ARBA" id="ARBA00022989"/>
    </source>
</evidence>
<evidence type="ECO:0000313" key="11">
    <source>
        <dbReference type="EMBL" id="CAH2230137.1"/>
    </source>
</evidence>
<comment type="subcellular location">
    <subcellularLocation>
        <location evidence="1">Cell membrane</location>
        <topology evidence="1">Multi-pass membrane protein</topology>
    </subcellularLocation>
</comment>
<evidence type="ECO:0000256" key="7">
    <source>
        <dbReference type="ARBA" id="ARBA00023136"/>
    </source>
</evidence>
<keyword evidence="7 10" id="KW-0472">Membrane</keyword>
<evidence type="ECO:0000256" key="4">
    <source>
        <dbReference type="ARBA" id="ARBA00022692"/>
    </source>
</evidence>
<dbReference type="PANTHER" id="PTHR21137:SF35">
    <property type="entry name" value="ODORANT RECEPTOR 19A-RELATED"/>
    <property type="match status" value="1"/>
</dbReference>
<organism evidence="11 12">
    <name type="scientific">Pararge aegeria aegeria</name>
    <dbReference type="NCBI Taxonomy" id="348720"/>
    <lineage>
        <taxon>Eukaryota</taxon>
        <taxon>Metazoa</taxon>
        <taxon>Ecdysozoa</taxon>
        <taxon>Arthropoda</taxon>
        <taxon>Hexapoda</taxon>
        <taxon>Insecta</taxon>
        <taxon>Pterygota</taxon>
        <taxon>Neoptera</taxon>
        <taxon>Endopterygota</taxon>
        <taxon>Lepidoptera</taxon>
        <taxon>Glossata</taxon>
        <taxon>Ditrysia</taxon>
        <taxon>Papilionoidea</taxon>
        <taxon>Nymphalidae</taxon>
        <taxon>Satyrinae</taxon>
        <taxon>Satyrini</taxon>
        <taxon>Parargina</taxon>
        <taxon>Pararge</taxon>
    </lineage>
</organism>
<proteinExistence type="predicted"/>
<feature type="transmembrane region" description="Helical" evidence="10">
    <location>
        <begin position="96"/>
        <end position="120"/>
    </location>
</feature>
<dbReference type="GO" id="GO:0005549">
    <property type="term" value="F:odorant binding"/>
    <property type="evidence" value="ECO:0007669"/>
    <property type="project" value="InterPro"/>
</dbReference>
<evidence type="ECO:0000256" key="2">
    <source>
        <dbReference type="ARBA" id="ARBA00022475"/>
    </source>
</evidence>
<sequence length="316" mass="36019">MFSVISKKKLVKKLIRDLIKVCELYEEDSLMVDKYRIMKINVVAYIITVYGSAACFIFEGIRKTYDGSHFVTVVTYYPSFENDSLLAIITRITTTIVLLIMLLTMIINVDCFALANLIIFKYKFITLRDYFEKLRDDFDKLFESGNYGLAAEKLAQGLKEGIVMHKELIRISKEIDKAFGTVLALQVCQSSGSAVSLLLQIALSDDLTFVARMKLYFFVVALFFLLGLFLCNAGDITYQASLLSDSIFYCGWNLCPSQYPQRTRQNIGKLVLQACAQSQRPIVMKAFKMLELTYGTFLLVVRSTYSVFALFYAQDQ</sequence>
<feature type="transmembrane region" description="Helical" evidence="10">
    <location>
        <begin position="215"/>
        <end position="234"/>
    </location>
</feature>
<protein>
    <submittedName>
        <fullName evidence="11">Jg12487 protein</fullName>
    </submittedName>
</protein>
<dbReference type="EMBL" id="CAKXAJ010024778">
    <property type="protein sequence ID" value="CAH2230137.1"/>
    <property type="molecule type" value="Genomic_DNA"/>
</dbReference>
<evidence type="ECO:0000256" key="8">
    <source>
        <dbReference type="ARBA" id="ARBA00023170"/>
    </source>
</evidence>
<reference evidence="11" key="1">
    <citation type="submission" date="2022-03" db="EMBL/GenBank/DDBJ databases">
        <authorList>
            <person name="Lindestad O."/>
        </authorList>
    </citation>
    <scope>NUCLEOTIDE SEQUENCE</scope>
</reference>
<evidence type="ECO:0000256" key="1">
    <source>
        <dbReference type="ARBA" id="ARBA00004651"/>
    </source>
</evidence>
<feature type="transmembrane region" description="Helical" evidence="10">
    <location>
        <begin position="42"/>
        <end position="61"/>
    </location>
</feature>
<evidence type="ECO:0000256" key="10">
    <source>
        <dbReference type="SAM" id="Phobius"/>
    </source>
</evidence>
<keyword evidence="8" id="KW-0675">Receptor</keyword>
<dbReference type="GO" id="GO:0005886">
    <property type="term" value="C:plasma membrane"/>
    <property type="evidence" value="ECO:0007669"/>
    <property type="project" value="UniProtKB-SubCell"/>
</dbReference>
<keyword evidence="4 10" id="KW-0812">Transmembrane</keyword>
<evidence type="ECO:0000256" key="5">
    <source>
        <dbReference type="ARBA" id="ARBA00022725"/>
    </source>
</evidence>
<dbReference type="Pfam" id="PF02949">
    <property type="entry name" value="7tm_6"/>
    <property type="match status" value="1"/>
</dbReference>
<keyword evidence="9" id="KW-0807">Transducer</keyword>
<keyword evidence="2" id="KW-1003">Cell membrane</keyword>
<accession>A0A8S4R2G5</accession>
<gene>
    <name evidence="11" type="primary">jg12487</name>
    <name evidence="11" type="ORF">PAEG_LOCUS9398</name>
</gene>
<feature type="transmembrane region" description="Helical" evidence="10">
    <location>
        <begin position="292"/>
        <end position="313"/>
    </location>
</feature>
<keyword evidence="5" id="KW-0552">Olfaction</keyword>
<dbReference type="GO" id="GO:0007165">
    <property type="term" value="P:signal transduction"/>
    <property type="evidence" value="ECO:0007669"/>
    <property type="project" value="UniProtKB-KW"/>
</dbReference>
<evidence type="ECO:0000313" key="12">
    <source>
        <dbReference type="Proteomes" id="UP000838756"/>
    </source>
</evidence>
<dbReference type="OrthoDB" id="7334592at2759"/>
<keyword evidence="3" id="KW-0716">Sensory transduction</keyword>
<name>A0A8S4R2G5_9NEOP</name>
<dbReference type="AlphaFoldDB" id="A0A8S4R2G5"/>
<keyword evidence="6 10" id="KW-1133">Transmembrane helix</keyword>
<dbReference type="GO" id="GO:0004984">
    <property type="term" value="F:olfactory receptor activity"/>
    <property type="evidence" value="ECO:0007669"/>
    <property type="project" value="InterPro"/>
</dbReference>
<comment type="caution">
    <text evidence="11">The sequence shown here is derived from an EMBL/GenBank/DDBJ whole genome shotgun (WGS) entry which is preliminary data.</text>
</comment>
<dbReference type="PANTHER" id="PTHR21137">
    <property type="entry name" value="ODORANT RECEPTOR"/>
    <property type="match status" value="1"/>
</dbReference>
<evidence type="ECO:0000256" key="3">
    <source>
        <dbReference type="ARBA" id="ARBA00022606"/>
    </source>
</evidence>
<evidence type="ECO:0000256" key="9">
    <source>
        <dbReference type="ARBA" id="ARBA00023224"/>
    </source>
</evidence>
<dbReference type="InterPro" id="IPR004117">
    <property type="entry name" value="7tm6_olfct_rcpt"/>
</dbReference>
<dbReference type="Proteomes" id="UP000838756">
    <property type="component" value="Unassembled WGS sequence"/>
</dbReference>